<reference evidence="4" key="1">
    <citation type="submission" date="2013-04" db="EMBL/GenBank/DDBJ databases">
        <title>The genome sequencing project of 58 acetic acid bacteria.</title>
        <authorList>
            <person name="Okamoto-Kainuma A."/>
            <person name="Ishikawa M."/>
            <person name="Umino S."/>
            <person name="Koizumi Y."/>
            <person name="Shiwa Y."/>
            <person name="Yoshikawa H."/>
            <person name="Matsutani M."/>
            <person name="Matsushita K."/>
        </authorList>
    </citation>
    <scope>NUCLEOTIDE SEQUENCE</scope>
    <source>
        <strain evidence="4">NBRC 106556</strain>
    </source>
</reference>
<evidence type="ECO:0000313" key="4">
    <source>
        <dbReference type="EMBL" id="GBR49427.1"/>
    </source>
</evidence>
<dbReference type="SUPFAM" id="SSF55729">
    <property type="entry name" value="Acyl-CoA N-acyltransferases (Nat)"/>
    <property type="match status" value="1"/>
</dbReference>
<dbReference type="RefSeq" id="WP_068172314.1">
    <property type="nucleotide sequence ID" value="NZ_BAQB01000097.1"/>
</dbReference>
<dbReference type="InterPro" id="IPR050832">
    <property type="entry name" value="Bact_Acetyltransf"/>
</dbReference>
<comment type="caution">
    <text evidence="4">The sequence shown here is derived from an EMBL/GenBank/DDBJ whole genome shotgun (WGS) entry which is preliminary data.</text>
</comment>
<gene>
    <name evidence="4" type="ORF">AA106556_2047</name>
</gene>
<dbReference type="PROSITE" id="PS51186">
    <property type="entry name" value="GNAT"/>
    <property type="match status" value="1"/>
</dbReference>
<dbReference type="Proteomes" id="UP001062443">
    <property type="component" value="Unassembled WGS sequence"/>
</dbReference>
<evidence type="ECO:0000313" key="5">
    <source>
        <dbReference type="Proteomes" id="UP001062443"/>
    </source>
</evidence>
<feature type="domain" description="N-acetyltransferase" evidence="3">
    <location>
        <begin position="2"/>
        <end position="153"/>
    </location>
</feature>
<dbReference type="PANTHER" id="PTHR43877">
    <property type="entry name" value="AMINOALKYLPHOSPHONATE N-ACETYLTRANSFERASE-RELATED-RELATED"/>
    <property type="match status" value="1"/>
</dbReference>
<dbReference type="Pfam" id="PF00583">
    <property type="entry name" value="Acetyltransf_1"/>
    <property type="match status" value="1"/>
</dbReference>
<protein>
    <submittedName>
        <fullName evidence="4">N-acetyltransferase GCN5</fullName>
    </submittedName>
</protein>
<dbReference type="PANTHER" id="PTHR43877:SF5">
    <property type="entry name" value="BLL8307 PROTEIN"/>
    <property type="match status" value="1"/>
</dbReference>
<keyword evidence="2" id="KW-0012">Acyltransferase</keyword>
<evidence type="ECO:0000259" key="3">
    <source>
        <dbReference type="PROSITE" id="PS51186"/>
    </source>
</evidence>
<accession>A0ABQ0QLP3</accession>
<dbReference type="Gene3D" id="3.40.630.30">
    <property type="match status" value="1"/>
</dbReference>
<dbReference type="InterPro" id="IPR000182">
    <property type="entry name" value="GNAT_dom"/>
</dbReference>
<dbReference type="InterPro" id="IPR016181">
    <property type="entry name" value="Acyl_CoA_acyltransferase"/>
</dbReference>
<evidence type="ECO:0000256" key="1">
    <source>
        <dbReference type="ARBA" id="ARBA00022679"/>
    </source>
</evidence>
<evidence type="ECO:0000256" key="2">
    <source>
        <dbReference type="ARBA" id="ARBA00023315"/>
    </source>
</evidence>
<keyword evidence="5" id="KW-1185">Reference proteome</keyword>
<keyword evidence="1" id="KW-0808">Transferase</keyword>
<sequence>MFIIREDDLSGEQTRALIALHLAGMHASSPPGSVFALDLSGLQGAGTTVWTAWRGDHVASIGALKMGNDGIAEVKSMRKHPDFLRMGASAAILETVIVAARERGAQRLSLETGRGPMFEPALQLYRRRGFVSGAAFGDYVPGAFNQFLHLELV</sequence>
<dbReference type="EMBL" id="BAQB01000097">
    <property type="protein sequence ID" value="GBR49427.1"/>
    <property type="molecule type" value="Genomic_DNA"/>
</dbReference>
<name>A0ABQ0QLP3_9PROT</name>
<organism evidence="4 5">
    <name type="scientific">Neokomagataea tanensis NBRC 106556</name>
    <dbReference type="NCBI Taxonomy" id="1223519"/>
    <lineage>
        <taxon>Bacteria</taxon>
        <taxon>Pseudomonadati</taxon>
        <taxon>Pseudomonadota</taxon>
        <taxon>Alphaproteobacteria</taxon>
        <taxon>Acetobacterales</taxon>
        <taxon>Acetobacteraceae</taxon>
        <taxon>Neokomagataea</taxon>
    </lineage>
</organism>
<proteinExistence type="predicted"/>